<organism evidence="1 2">
    <name type="scientific">Acetivibrio thermocellus AD2</name>
    <dbReference type="NCBI Taxonomy" id="1138384"/>
    <lineage>
        <taxon>Bacteria</taxon>
        <taxon>Bacillati</taxon>
        <taxon>Bacillota</taxon>
        <taxon>Clostridia</taxon>
        <taxon>Eubacteriales</taxon>
        <taxon>Oscillospiraceae</taxon>
        <taxon>Acetivibrio</taxon>
    </lineage>
</organism>
<sequence length="51" mass="5984">MFFGRHEDHYDFLIVLGKAEREKFEAVKHEFPLEIQQLMNVNAPCTMVNGC</sequence>
<evidence type="ECO:0000313" key="2">
    <source>
        <dbReference type="Proteomes" id="UP000223596"/>
    </source>
</evidence>
<accession>A0AB36TJC0</accession>
<dbReference type="AlphaFoldDB" id="A0AB36TJC0"/>
<proteinExistence type="predicted"/>
<gene>
    <name evidence="1" type="ORF">M972_112417</name>
</gene>
<evidence type="ECO:0000313" key="1">
    <source>
        <dbReference type="EMBL" id="PFH03605.1"/>
    </source>
</evidence>
<dbReference type="Proteomes" id="UP000223596">
    <property type="component" value="Unassembled WGS sequence"/>
</dbReference>
<comment type="caution">
    <text evidence="1">The sequence shown here is derived from an EMBL/GenBank/DDBJ whole genome shotgun (WGS) entry which is preliminary data.</text>
</comment>
<protein>
    <submittedName>
        <fullName evidence="1">Uncharacterized protein</fullName>
    </submittedName>
</protein>
<reference evidence="1 2" key="1">
    <citation type="submission" date="2017-09" db="EMBL/GenBank/DDBJ databases">
        <title>Evaluation of Pacific Biosciences Sequencing Technology to Finishing C. thermocellum Genome Sequences.</title>
        <authorList>
            <person name="Brown S."/>
        </authorList>
    </citation>
    <scope>NUCLEOTIDE SEQUENCE [LARGE SCALE GENOMIC DNA]</scope>
    <source>
        <strain evidence="1 2">AD2</strain>
    </source>
</reference>
<name>A0AB36TJC0_ACETH</name>
<dbReference type="EMBL" id="PDBW01000001">
    <property type="protein sequence ID" value="PFH03605.1"/>
    <property type="molecule type" value="Genomic_DNA"/>
</dbReference>